<dbReference type="OrthoDB" id="3690541at2759"/>
<sequence length="398" mass="45463">MAGENDEALSAAFARLNLAQATKETRSEDKSTNKPPSSNPTGSPTRIVTRRVPHISTEQLIRSLVHQLINSVVKRTQSSNATNEDTAINNSIRARKDSHSGNDIENSGNKPSEIDTLKSELVRLEQRNEGLEKEAKGYKVKLEKALSENRLILGKLEDKDAELAACRQELEDVEKQWKQKLEFLIGTENIGFDDIRFEKVYNDDYSTELTVEAEFRIISSKNPKFSYKRWEEKTTGRLCRGHDDGAIAVVEMSGQFYAAKCGKKQENLDSFIDKEYWTKEVISLFRLVGLELKWGWAQHAELQLIAFCITRFLQDRGFGTADLKNPKVYEANSKCPFLVTIYVSQEICEECQKFIDKIQKVVGEYGWWFNPVNRRRYSGPTSLQVGQRTKPSSEYLVR</sequence>
<keyword evidence="3" id="KW-1185">Reference proteome</keyword>
<gene>
    <name evidence="2" type="ORF">yc1106_00129</name>
</gene>
<feature type="region of interest" description="Disordered" evidence="1">
    <location>
        <begin position="76"/>
        <end position="115"/>
    </location>
</feature>
<feature type="compositionally biased region" description="Basic and acidic residues" evidence="1">
    <location>
        <begin position="23"/>
        <end position="32"/>
    </location>
</feature>
<evidence type="ECO:0000313" key="3">
    <source>
        <dbReference type="Proteomes" id="UP001056012"/>
    </source>
</evidence>
<dbReference type="AlphaFoldDB" id="A0A9Q8YZV7"/>
<reference evidence="2" key="1">
    <citation type="submission" date="2021-12" db="EMBL/GenBank/DDBJ databases">
        <title>Curvularia clavata genome.</title>
        <authorList>
            <person name="Cao Y."/>
        </authorList>
    </citation>
    <scope>NUCLEOTIDE SEQUENCE</scope>
    <source>
        <strain evidence="2">Yc1106</strain>
    </source>
</reference>
<evidence type="ECO:0000256" key="1">
    <source>
        <dbReference type="SAM" id="MobiDB-lite"/>
    </source>
</evidence>
<dbReference type="EMBL" id="CP089274">
    <property type="protein sequence ID" value="USP72855.1"/>
    <property type="molecule type" value="Genomic_DNA"/>
</dbReference>
<feature type="compositionally biased region" description="Polar residues" evidence="1">
    <location>
        <begin position="33"/>
        <end position="46"/>
    </location>
</feature>
<dbReference type="Proteomes" id="UP001056012">
    <property type="component" value="Chromosome 1"/>
</dbReference>
<organism evidence="2 3">
    <name type="scientific">Curvularia clavata</name>
    <dbReference type="NCBI Taxonomy" id="95742"/>
    <lineage>
        <taxon>Eukaryota</taxon>
        <taxon>Fungi</taxon>
        <taxon>Dikarya</taxon>
        <taxon>Ascomycota</taxon>
        <taxon>Pezizomycotina</taxon>
        <taxon>Dothideomycetes</taxon>
        <taxon>Pleosporomycetidae</taxon>
        <taxon>Pleosporales</taxon>
        <taxon>Pleosporineae</taxon>
        <taxon>Pleosporaceae</taxon>
        <taxon>Curvularia</taxon>
    </lineage>
</organism>
<protein>
    <submittedName>
        <fullName evidence="2">Uncharacterized protein</fullName>
    </submittedName>
</protein>
<dbReference type="VEuPathDB" id="FungiDB:yc1106_00129"/>
<feature type="compositionally biased region" description="Polar residues" evidence="1">
    <location>
        <begin position="76"/>
        <end position="92"/>
    </location>
</feature>
<name>A0A9Q8YZV7_CURCL</name>
<evidence type="ECO:0000313" key="2">
    <source>
        <dbReference type="EMBL" id="USP72855.1"/>
    </source>
</evidence>
<proteinExistence type="predicted"/>
<accession>A0A9Q8YZV7</accession>
<feature type="region of interest" description="Disordered" evidence="1">
    <location>
        <begin position="1"/>
        <end position="51"/>
    </location>
</feature>